<dbReference type="EMBL" id="JABSTQ010009222">
    <property type="protein sequence ID" value="KAG0431442.1"/>
    <property type="molecule type" value="Genomic_DNA"/>
</dbReference>
<keyword evidence="2" id="KW-1185">Reference proteome</keyword>
<accession>A0AC60QEV9</accession>
<organism evidence="1 2">
    <name type="scientific">Ixodes persulcatus</name>
    <name type="common">Taiga tick</name>
    <dbReference type="NCBI Taxonomy" id="34615"/>
    <lineage>
        <taxon>Eukaryota</taxon>
        <taxon>Metazoa</taxon>
        <taxon>Ecdysozoa</taxon>
        <taxon>Arthropoda</taxon>
        <taxon>Chelicerata</taxon>
        <taxon>Arachnida</taxon>
        <taxon>Acari</taxon>
        <taxon>Parasitiformes</taxon>
        <taxon>Ixodida</taxon>
        <taxon>Ixodoidea</taxon>
        <taxon>Ixodidae</taxon>
        <taxon>Ixodinae</taxon>
        <taxon>Ixodes</taxon>
    </lineage>
</organism>
<gene>
    <name evidence="1" type="ORF">HPB47_021790</name>
</gene>
<evidence type="ECO:0000313" key="1">
    <source>
        <dbReference type="EMBL" id="KAG0431442.1"/>
    </source>
</evidence>
<sequence length="203" mass="22826">MYRHARVHGPENLRARHDLGFNLEGEERRQRSSANLRGLITRGDGEGSEGFESGDERVECERAGAMLWVCLYPAYINSKKTLAEGRRLPRSKCVENPTYQEIRDVLDATGFKVGVENKLYPREQNKDSLLYRGRIRVQLKNDDETPVNPQYPTRKAVMLHVCDMIPRLKSRTQRQAGGEQASQSGTNVAKKGGKGAKGGKGKR</sequence>
<protein>
    <submittedName>
        <fullName evidence="1">Uncharacterized protein</fullName>
    </submittedName>
</protein>
<name>A0AC60QEV9_IXOPE</name>
<proteinExistence type="predicted"/>
<reference evidence="1 2" key="1">
    <citation type="journal article" date="2020" name="Cell">
        <title>Large-Scale Comparative Analyses of Tick Genomes Elucidate Their Genetic Diversity and Vector Capacities.</title>
        <authorList>
            <consortium name="Tick Genome and Microbiome Consortium (TIGMIC)"/>
            <person name="Jia N."/>
            <person name="Wang J."/>
            <person name="Shi W."/>
            <person name="Du L."/>
            <person name="Sun Y."/>
            <person name="Zhan W."/>
            <person name="Jiang J.F."/>
            <person name="Wang Q."/>
            <person name="Zhang B."/>
            <person name="Ji P."/>
            <person name="Bell-Sakyi L."/>
            <person name="Cui X.M."/>
            <person name="Yuan T.T."/>
            <person name="Jiang B.G."/>
            <person name="Yang W.F."/>
            <person name="Lam T.T."/>
            <person name="Chang Q.C."/>
            <person name="Ding S.J."/>
            <person name="Wang X.J."/>
            <person name="Zhu J.G."/>
            <person name="Ruan X.D."/>
            <person name="Zhao L."/>
            <person name="Wei J.T."/>
            <person name="Ye R.Z."/>
            <person name="Que T.C."/>
            <person name="Du C.H."/>
            <person name="Zhou Y.H."/>
            <person name="Cheng J.X."/>
            <person name="Dai P.F."/>
            <person name="Guo W.B."/>
            <person name="Han X.H."/>
            <person name="Huang E.J."/>
            <person name="Li L.F."/>
            <person name="Wei W."/>
            <person name="Gao Y.C."/>
            <person name="Liu J.Z."/>
            <person name="Shao H.Z."/>
            <person name="Wang X."/>
            <person name="Wang C.C."/>
            <person name="Yang T.C."/>
            <person name="Huo Q.B."/>
            <person name="Li W."/>
            <person name="Chen H.Y."/>
            <person name="Chen S.E."/>
            <person name="Zhou L.G."/>
            <person name="Ni X.B."/>
            <person name="Tian J.H."/>
            <person name="Sheng Y."/>
            <person name="Liu T."/>
            <person name="Pan Y.S."/>
            <person name="Xia L.Y."/>
            <person name="Li J."/>
            <person name="Zhao F."/>
            <person name="Cao W.C."/>
        </authorList>
    </citation>
    <scope>NUCLEOTIDE SEQUENCE [LARGE SCALE GENOMIC DNA]</scope>
    <source>
        <strain evidence="1">Iper-2018</strain>
    </source>
</reference>
<comment type="caution">
    <text evidence="1">The sequence shown here is derived from an EMBL/GenBank/DDBJ whole genome shotgun (WGS) entry which is preliminary data.</text>
</comment>
<dbReference type="Proteomes" id="UP000805193">
    <property type="component" value="Unassembled WGS sequence"/>
</dbReference>
<evidence type="ECO:0000313" key="2">
    <source>
        <dbReference type="Proteomes" id="UP000805193"/>
    </source>
</evidence>